<keyword evidence="1" id="KW-0812">Transmembrane</keyword>
<keyword evidence="1" id="KW-1133">Transmembrane helix</keyword>
<accession>A0A078R8R9</accession>
<dbReference type="Proteomes" id="UP000028134">
    <property type="component" value="Unassembled WGS sequence"/>
</dbReference>
<keyword evidence="1" id="KW-0472">Membrane</keyword>
<dbReference type="AlphaFoldDB" id="A0A078R8R9"/>
<organism evidence="2 3">
    <name type="scientific">Phocaeicola vulgatus str. 3775 SL</name>
    <name type="common">B</name>
    <name type="synonym">iv</name>
    <dbReference type="NCBI Taxonomy" id="1339350"/>
    <lineage>
        <taxon>Bacteria</taxon>
        <taxon>Pseudomonadati</taxon>
        <taxon>Bacteroidota</taxon>
        <taxon>Bacteroidia</taxon>
        <taxon>Bacteroidales</taxon>
        <taxon>Bacteroidaceae</taxon>
        <taxon>Phocaeicola</taxon>
    </lineage>
</organism>
<feature type="transmembrane region" description="Helical" evidence="1">
    <location>
        <begin position="20"/>
        <end position="37"/>
    </location>
</feature>
<evidence type="ECO:0000256" key="1">
    <source>
        <dbReference type="SAM" id="Phobius"/>
    </source>
</evidence>
<comment type="caution">
    <text evidence="2">The sequence shown here is derived from an EMBL/GenBank/DDBJ whole genome shotgun (WGS) entry which is preliminary data.</text>
</comment>
<gene>
    <name evidence="2" type="ORF">M097_1719</name>
</gene>
<name>A0A078R8R9_PHOVU</name>
<proteinExistence type="predicted"/>
<protein>
    <submittedName>
        <fullName evidence="2">Putative membrane protein</fullName>
    </submittedName>
</protein>
<dbReference type="EMBL" id="JNHI01000007">
    <property type="protein sequence ID" value="KDS31735.1"/>
    <property type="molecule type" value="Genomic_DNA"/>
</dbReference>
<dbReference type="PATRIC" id="fig|1339350.3.peg.1659"/>
<sequence length="40" mass="4488">MKLVVGDRVGIYVGTFFDSYAAYSSMSCILVTLLYSIQIY</sequence>
<evidence type="ECO:0000313" key="2">
    <source>
        <dbReference type="EMBL" id="KDS31735.1"/>
    </source>
</evidence>
<evidence type="ECO:0000313" key="3">
    <source>
        <dbReference type="Proteomes" id="UP000028134"/>
    </source>
</evidence>
<reference evidence="2 3" key="1">
    <citation type="submission" date="2014-04" db="EMBL/GenBank/DDBJ databases">
        <authorList>
            <person name="Sears C."/>
            <person name="Carroll K."/>
            <person name="Sack B.R."/>
            <person name="Qadri F."/>
            <person name="Myers L.L."/>
            <person name="Chung G.-T."/>
            <person name="Escheverria P."/>
            <person name="Fraser C.M."/>
            <person name="Sadzewicz L."/>
            <person name="Shefchek K.A."/>
            <person name="Tallon L."/>
            <person name="Das S.P."/>
            <person name="Daugherty S."/>
            <person name="Mongodin E.F."/>
        </authorList>
    </citation>
    <scope>NUCLEOTIDE SEQUENCE [LARGE SCALE GENOMIC DNA]</scope>
    <source>
        <strain evidence="3">3775 SL(B) 10 (iv)</strain>
    </source>
</reference>